<comment type="caution">
    <text evidence="1">The sequence shown here is derived from an EMBL/GenBank/DDBJ whole genome shotgun (WGS) entry which is preliminary data.</text>
</comment>
<dbReference type="EMBL" id="JASBWT010000002">
    <property type="protein sequence ID" value="KAJ9107280.1"/>
    <property type="molecule type" value="Genomic_DNA"/>
</dbReference>
<reference evidence="1" key="1">
    <citation type="submission" date="2023-04" db="EMBL/GenBank/DDBJ databases">
        <title>Draft Genome sequencing of Naganishia species isolated from polar environments using Oxford Nanopore Technology.</title>
        <authorList>
            <person name="Leo P."/>
            <person name="Venkateswaran K."/>
        </authorList>
    </citation>
    <scope>NUCLEOTIDE SEQUENCE</scope>
    <source>
        <strain evidence="1">MNA-CCFEE 5423</strain>
    </source>
</reference>
<sequence length="413" mass="45206">MPAHPDTDSITTLSAHLDHLASLHAEAKDLMPYKVDECSFSQGCHADTCTLFPTNTPTARVAAAPSIRPFFTNPKNKYTRNFKGEFCRCERGKTYDPLTEAESMVECLGCEDWFHESCLNLQDPNNPTPPQETISSASSTSSNENESPLLPSSAYSHLICSSCTLSNPLLSRYAGTEGWMMIIPSPQAHERTVEWKDKWQVIGREEKSTGVLENPDEARQTGEKRKDTEVSDDTPTAKRTKLDLSDTTIATSATPTTSLATTSVCKAPTPNPTAQEIIAALRSSTSKTADSGSSSSSSSVGSRPIADLFLQEGAREAICSCPRCANEVEGLSFPLDEEEEYEPEMEDTPDPTEEELTDQALSVLPRSQAIEGLLKFNAMKDRLKEFLEPFRDGGKVVSAADIEEFMDSIKNPE</sequence>
<dbReference type="Proteomes" id="UP001227268">
    <property type="component" value="Unassembled WGS sequence"/>
</dbReference>
<gene>
    <name evidence="1" type="ORF">QFC21_000727</name>
</gene>
<name>A0ACC2W865_9TREE</name>
<protein>
    <submittedName>
        <fullName evidence="1">Uncharacterized protein</fullName>
    </submittedName>
</protein>
<accession>A0ACC2W865</accession>
<evidence type="ECO:0000313" key="1">
    <source>
        <dbReference type="EMBL" id="KAJ9107280.1"/>
    </source>
</evidence>
<organism evidence="1 2">
    <name type="scientific">Naganishia friedmannii</name>
    <dbReference type="NCBI Taxonomy" id="89922"/>
    <lineage>
        <taxon>Eukaryota</taxon>
        <taxon>Fungi</taxon>
        <taxon>Dikarya</taxon>
        <taxon>Basidiomycota</taxon>
        <taxon>Agaricomycotina</taxon>
        <taxon>Tremellomycetes</taxon>
        <taxon>Filobasidiales</taxon>
        <taxon>Filobasidiaceae</taxon>
        <taxon>Naganishia</taxon>
    </lineage>
</organism>
<keyword evidence="2" id="KW-1185">Reference proteome</keyword>
<evidence type="ECO:0000313" key="2">
    <source>
        <dbReference type="Proteomes" id="UP001227268"/>
    </source>
</evidence>
<proteinExistence type="predicted"/>